<evidence type="ECO:0000313" key="2">
    <source>
        <dbReference type="Proteomes" id="UP000287651"/>
    </source>
</evidence>
<comment type="caution">
    <text evidence="1">The sequence shown here is derived from an EMBL/GenBank/DDBJ whole genome shotgun (WGS) entry which is preliminary data.</text>
</comment>
<dbReference type="Proteomes" id="UP000287651">
    <property type="component" value="Unassembled WGS sequence"/>
</dbReference>
<protein>
    <submittedName>
        <fullName evidence="1">Uncharacterized protein</fullName>
    </submittedName>
</protein>
<proteinExistence type="predicted"/>
<dbReference type="EMBL" id="AMZH03001265">
    <property type="protein sequence ID" value="RRT79962.1"/>
    <property type="molecule type" value="Genomic_DNA"/>
</dbReference>
<dbReference type="AlphaFoldDB" id="A0A427AUN3"/>
<reference evidence="1 2" key="1">
    <citation type="journal article" date="2014" name="Agronomy (Basel)">
        <title>A Draft Genome Sequence for Ensete ventricosum, the Drought-Tolerant Tree Against Hunger.</title>
        <authorList>
            <person name="Harrison J."/>
            <person name="Moore K.A."/>
            <person name="Paszkiewicz K."/>
            <person name="Jones T."/>
            <person name="Grant M."/>
            <person name="Ambacheew D."/>
            <person name="Muzemil S."/>
            <person name="Studholme D.J."/>
        </authorList>
    </citation>
    <scope>NUCLEOTIDE SEQUENCE [LARGE SCALE GENOMIC DNA]</scope>
</reference>
<gene>
    <name evidence="1" type="ORF">B296_00012813</name>
</gene>
<name>A0A427AUN3_ENSVE</name>
<organism evidence="1 2">
    <name type="scientific">Ensete ventricosum</name>
    <name type="common">Abyssinian banana</name>
    <name type="synonym">Musa ensete</name>
    <dbReference type="NCBI Taxonomy" id="4639"/>
    <lineage>
        <taxon>Eukaryota</taxon>
        <taxon>Viridiplantae</taxon>
        <taxon>Streptophyta</taxon>
        <taxon>Embryophyta</taxon>
        <taxon>Tracheophyta</taxon>
        <taxon>Spermatophyta</taxon>
        <taxon>Magnoliopsida</taxon>
        <taxon>Liliopsida</taxon>
        <taxon>Zingiberales</taxon>
        <taxon>Musaceae</taxon>
        <taxon>Ensete</taxon>
    </lineage>
</organism>
<accession>A0A427AUN3</accession>
<evidence type="ECO:0000313" key="1">
    <source>
        <dbReference type="EMBL" id="RRT79962.1"/>
    </source>
</evidence>
<sequence length="260" mass="29068">MGGRRSPKERTQSEVAKALRCIGRGHIRRDRSLSSSHKNLNAMKKSPGGNMVQRSMVEQFEIIQHTREKSREGLDHTKRRVFRTCIEFCLDEPWSSAYRGLIIQRYDRSGWRVGLLQCLYSLKGARQVGGQGRQMVERGEEAMTSLEGLGYPKAKPTDSSAMGLEALGYHRGGTSVESSIPCSHGGRALVVKGAEEVENAEANSKSQDKAESAEAKELHKIGVNRLLIKIAKSGELRVDTRVLDQGNRQYVVLYLFYSEE</sequence>